<evidence type="ECO:0000313" key="2">
    <source>
        <dbReference type="EMBL" id="RQH03438.1"/>
    </source>
</evidence>
<keyword evidence="3" id="KW-1185">Reference proteome</keyword>
<sequence length="123" mass="13676">MVSVETRTERRNDVTLVGAVVTNSRTTPQRIRLESRFDGPTWSPGRVDAPEPEWIDGGWESVVRPGRRRGVGFATPEEPIPTPLEVASVTRADRPDRSTHEEVLATLEESKPPRRVVSPHSDG</sequence>
<dbReference type="OrthoDB" id="193731at2157"/>
<feature type="region of interest" description="Disordered" evidence="1">
    <location>
        <begin position="35"/>
        <end position="59"/>
    </location>
</feature>
<protein>
    <submittedName>
        <fullName evidence="2">Uncharacterized protein</fullName>
    </submittedName>
</protein>
<dbReference type="InterPro" id="IPR057179">
    <property type="entry name" value="DUF7857"/>
</dbReference>
<evidence type="ECO:0000313" key="3">
    <source>
        <dbReference type="Proteomes" id="UP000281431"/>
    </source>
</evidence>
<feature type="region of interest" description="Disordered" evidence="1">
    <location>
        <begin position="90"/>
        <end position="123"/>
    </location>
</feature>
<dbReference type="EMBL" id="REFZ01000001">
    <property type="protein sequence ID" value="RQH03438.1"/>
    <property type="molecule type" value="Genomic_DNA"/>
</dbReference>
<reference evidence="2 3" key="1">
    <citation type="submission" date="2018-10" db="EMBL/GenBank/DDBJ databases">
        <title>Natrarchaeobius chitinivorans gen. nov., sp. nov., and Natrarchaeobius haloalkaliphilus sp. nov., alkaliphilic, chitin-utilizing haloarchaea from hypersaline alkaline lakes.</title>
        <authorList>
            <person name="Sorokin D.Y."/>
            <person name="Elcheninov A.G."/>
            <person name="Kostrikina N.A."/>
            <person name="Bale N.J."/>
            <person name="Sinninghe Damste J.S."/>
            <person name="Khijniak T.V."/>
            <person name="Kublanov I.V."/>
            <person name="Toshchakov S.V."/>
        </authorList>
    </citation>
    <scope>NUCLEOTIDE SEQUENCE [LARGE SCALE GENOMIC DNA]</scope>
    <source>
        <strain evidence="2 3">AArcht7</strain>
    </source>
</reference>
<name>A0A3N6MJ95_NATCH</name>
<evidence type="ECO:0000256" key="1">
    <source>
        <dbReference type="SAM" id="MobiDB-lite"/>
    </source>
</evidence>
<organism evidence="2 3">
    <name type="scientific">Natrarchaeobius chitinivorans</name>
    <dbReference type="NCBI Taxonomy" id="1679083"/>
    <lineage>
        <taxon>Archaea</taxon>
        <taxon>Methanobacteriati</taxon>
        <taxon>Methanobacteriota</taxon>
        <taxon>Stenosarchaea group</taxon>
        <taxon>Halobacteria</taxon>
        <taxon>Halobacteriales</taxon>
        <taxon>Natrialbaceae</taxon>
        <taxon>Natrarchaeobius</taxon>
    </lineage>
</organism>
<dbReference type="AlphaFoldDB" id="A0A3N6MJ95"/>
<proteinExistence type="predicted"/>
<dbReference type="Proteomes" id="UP000281431">
    <property type="component" value="Unassembled WGS sequence"/>
</dbReference>
<comment type="caution">
    <text evidence="2">The sequence shown here is derived from an EMBL/GenBank/DDBJ whole genome shotgun (WGS) entry which is preliminary data.</text>
</comment>
<gene>
    <name evidence="2" type="ORF">EA472_02460</name>
</gene>
<dbReference type="Pfam" id="PF25256">
    <property type="entry name" value="DUF7857"/>
    <property type="match status" value="1"/>
</dbReference>
<accession>A0A3N6MJ95</accession>
<feature type="compositionally biased region" description="Basic and acidic residues" evidence="1">
    <location>
        <begin position="91"/>
        <end position="112"/>
    </location>
</feature>